<reference evidence="1" key="1">
    <citation type="journal article" date="2014" name="Front. Microbiol.">
        <title>High frequency of phylogenetically diverse reductive dehalogenase-homologous genes in deep subseafloor sedimentary metagenomes.</title>
        <authorList>
            <person name="Kawai M."/>
            <person name="Futagami T."/>
            <person name="Toyoda A."/>
            <person name="Takaki Y."/>
            <person name="Nishi S."/>
            <person name="Hori S."/>
            <person name="Arai W."/>
            <person name="Tsubouchi T."/>
            <person name="Morono Y."/>
            <person name="Uchiyama I."/>
            <person name="Ito T."/>
            <person name="Fujiyama A."/>
            <person name="Inagaki F."/>
            <person name="Takami H."/>
        </authorList>
    </citation>
    <scope>NUCLEOTIDE SEQUENCE</scope>
    <source>
        <strain evidence="1">Expedition CK06-06</strain>
    </source>
</reference>
<proteinExistence type="predicted"/>
<feature type="non-terminal residue" evidence="1">
    <location>
        <position position="94"/>
    </location>
</feature>
<comment type="caution">
    <text evidence="1">The sequence shown here is derived from an EMBL/GenBank/DDBJ whole genome shotgun (WGS) entry which is preliminary data.</text>
</comment>
<accession>X1C9Q2</accession>
<evidence type="ECO:0000313" key="1">
    <source>
        <dbReference type="EMBL" id="GAH04861.1"/>
    </source>
</evidence>
<name>X1C9Q2_9ZZZZ</name>
<dbReference type="EMBL" id="BART01021935">
    <property type="protein sequence ID" value="GAH04861.1"/>
    <property type="molecule type" value="Genomic_DNA"/>
</dbReference>
<dbReference type="AlphaFoldDB" id="X1C9Q2"/>
<protein>
    <submittedName>
        <fullName evidence="1">Uncharacterized protein</fullName>
    </submittedName>
</protein>
<sequence length="94" mass="10192">MKKVLTLGGTCDVDVAAKESDHTLDPEAVALSELLFNACAHERDWPGKIIGSHKGGSIIQAIQLLVPRLQHHLRGTFGWFDWDNVLDESGGGLS</sequence>
<organism evidence="1">
    <name type="scientific">marine sediment metagenome</name>
    <dbReference type="NCBI Taxonomy" id="412755"/>
    <lineage>
        <taxon>unclassified sequences</taxon>
        <taxon>metagenomes</taxon>
        <taxon>ecological metagenomes</taxon>
    </lineage>
</organism>
<gene>
    <name evidence="1" type="ORF">S01H4_40304</name>
</gene>